<dbReference type="PANTHER" id="PTHR43711:SF1">
    <property type="entry name" value="HISTIDINE KINASE 1"/>
    <property type="match status" value="1"/>
</dbReference>
<keyword evidence="5" id="KW-0597">Phosphoprotein</keyword>
<keyword evidence="16" id="KW-1185">Reference proteome</keyword>
<evidence type="ECO:0000256" key="9">
    <source>
        <dbReference type="ARBA" id="ARBA00022989"/>
    </source>
</evidence>
<dbReference type="Proteomes" id="UP000516305">
    <property type="component" value="Chromosome"/>
</dbReference>
<name>A0A7H0VC15_9FLAO</name>
<keyword evidence="6" id="KW-0808">Transferase</keyword>
<feature type="transmembrane region" description="Helical" evidence="13">
    <location>
        <begin position="467"/>
        <end position="487"/>
    </location>
</feature>
<dbReference type="InterPro" id="IPR004358">
    <property type="entry name" value="Sig_transdc_His_kin-like_C"/>
</dbReference>
<evidence type="ECO:0000256" key="2">
    <source>
        <dbReference type="ARBA" id="ARBA00004141"/>
    </source>
</evidence>
<dbReference type="InterPro" id="IPR005467">
    <property type="entry name" value="His_kinase_dom"/>
</dbReference>
<dbReference type="GO" id="GO:0022857">
    <property type="term" value="F:transmembrane transporter activity"/>
    <property type="evidence" value="ECO:0007669"/>
    <property type="project" value="InterPro"/>
</dbReference>
<evidence type="ECO:0000259" key="14">
    <source>
        <dbReference type="PROSITE" id="PS50109"/>
    </source>
</evidence>
<dbReference type="SMART" id="SM00388">
    <property type="entry name" value="HisKA"/>
    <property type="match status" value="1"/>
</dbReference>
<evidence type="ECO:0000256" key="7">
    <source>
        <dbReference type="ARBA" id="ARBA00022692"/>
    </source>
</evidence>
<dbReference type="PROSITE" id="PS50109">
    <property type="entry name" value="HIS_KIN"/>
    <property type="match status" value="1"/>
</dbReference>
<dbReference type="Pfam" id="PF02518">
    <property type="entry name" value="HATPase_c"/>
    <property type="match status" value="1"/>
</dbReference>
<feature type="transmembrane region" description="Helical" evidence="13">
    <location>
        <begin position="274"/>
        <end position="295"/>
    </location>
</feature>
<evidence type="ECO:0000256" key="6">
    <source>
        <dbReference type="ARBA" id="ARBA00022679"/>
    </source>
</evidence>
<evidence type="ECO:0000256" key="4">
    <source>
        <dbReference type="ARBA" id="ARBA00012438"/>
    </source>
</evidence>
<dbReference type="InterPro" id="IPR036890">
    <property type="entry name" value="HATPase_C_sf"/>
</dbReference>
<dbReference type="InterPro" id="IPR001734">
    <property type="entry name" value="Na/solute_symporter"/>
</dbReference>
<keyword evidence="12" id="KW-0175">Coiled coil</keyword>
<feature type="transmembrane region" description="Helical" evidence="13">
    <location>
        <begin position="193"/>
        <end position="216"/>
    </location>
</feature>
<dbReference type="Pfam" id="PF00512">
    <property type="entry name" value="HisKA"/>
    <property type="match status" value="1"/>
</dbReference>
<dbReference type="Gene3D" id="1.20.1730.10">
    <property type="entry name" value="Sodium/glucose cotransporter"/>
    <property type="match status" value="1"/>
</dbReference>
<dbReference type="EC" id="2.7.13.3" evidence="4"/>
<proteinExistence type="inferred from homology"/>
<dbReference type="PANTHER" id="PTHR43711">
    <property type="entry name" value="TWO-COMPONENT HISTIDINE KINASE"/>
    <property type="match status" value="1"/>
</dbReference>
<comment type="subcellular location">
    <subcellularLocation>
        <location evidence="2">Membrane</location>
        <topology evidence="2">Multi-pass membrane protein</topology>
    </subcellularLocation>
</comment>
<dbReference type="InterPro" id="IPR003594">
    <property type="entry name" value="HATPase_dom"/>
</dbReference>
<feature type="domain" description="Histidine kinase" evidence="14">
    <location>
        <begin position="661"/>
        <end position="880"/>
    </location>
</feature>
<feature type="transmembrane region" description="Helical" evidence="13">
    <location>
        <begin position="397"/>
        <end position="421"/>
    </location>
</feature>
<feature type="transmembrane region" description="Helical" evidence="13">
    <location>
        <begin position="35"/>
        <end position="55"/>
    </location>
</feature>
<dbReference type="RefSeq" id="WP_210757792.1">
    <property type="nucleotide sequence ID" value="NZ_CP060139.1"/>
</dbReference>
<dbReference type="CDD" id="cd10322">
    <property type="entry name" value="SLC5sbd"/>
    <property type="match status" value="1"/>
</dbReference>
<protein>
    <recommendedName>
        <fullName evidence="4">histidine kinase</fullName>
        <ecNumber evidence="4">2.7.13.3</ecNumber>
    </recommendedName>
</protein>
<evidence type="ECO:0000256" key="11">
    <source>
        <dbReference type="ARBA" id="ARBA00023136"/>
    </source>
</evidence>
<dbReference type="PROSITE" id="PS50283">
    <property type="entry name" value="NA_SOLUT_SYMP_3"/>
    <property type="match status" value="1"/>
</dbReference>
<dbReference type="InterPro" id="IPR050736">
    <property type="entry name" value="Sensor_HK_Regulatory"/>
</dbReference>
<dbReference type="InterPro" id="IPR003661">
    <property type="entry name" value="HisK_dim/P_dom"/>
</dbReference>
<dbReference type="InterPro" id="IPR038377">
    <property type="entry name" value="Na/Glc_symporter_sf"/>
</dbReference>
<dbReference type="SMART" id="SM00387">
    <property type="entry name" value="HATPase_c"/>
    <property type="match status" value="1"/>
</dbReference>
<evidence type="ECO:0000313" key="16">
    <source>
        <dbReference type="Proteomes" id="UP000516305"/>
    </source>
</evidence>
<dbReference type="CDD" id="cd00075">
    <property type="entry name" value="HATPase"/>
    <property type="match status" value="1"/>
</dbReference>
<evidence type="ECO:0000256" key="13">
    <source>
        <dbReference type="SAM" id="Phobius"/>
    </source>
</evidence>
<organism evidence="15 16">
    <name type="scientific">Croceimicrobium hydrocarbonivorans</name>
    <dbReference type="NCBI Taxonomy" id="2761580"/>
    <lineage>
        <taxon>Bacteria</taxon>
        <taxon>Pseudomonadati</taxon>
        <taxon>Bacteroidota</taxon>
        <taxon>Flavobacteriia</taxon>
        <taxon>Flavobacteriales</taxon>
        <taxon>Owenweeksiaceae</taxon>
        <taxon>Croceimicrobium</taxon>
    </lineage>
</organism>
<dbReference type="SUPFAM" id="SSF55874">
    <property type="entry name" value="ATPase domain of HSP90 chaperone/DNA topoisomerase II/histidine kinase"/>
    <property type="match status" value="1"/>
</dbReference>
<feature type="coiled-coil region" evidence="12">
    <location>
        <begin position="620"/>
        <end position="654"/>
    </location>
</feature>
<dbReference type="KEGG" id="chyd:H4K34_12875"/>
<dbReference type="GO" id="GO:0000155">
    <property type="term" value="F:phosphorelay sensor kinase activity"/>
    <property type="evidence" value="ECO:0007669"/>
    <property type="project" value="InterPro"/>
</dbReference>
<dbReference type="PRINTS" id="PR00344">
    <property type="entry name" value="BCTRLSENSOR"/>
</dbReference>
<reference evidence="15 16" key="1">
    <citation type="submission" date="2020-08" db="EMBL/GenBank/DDBJ databases">
        <title>Croceimicrobium hydrocarbonivorans gen. nov., sp. nov., a novel marine bacterium isolated from a bacterial consortium that degrades polyethylene terephthalate.</title>
        <authorList>
            <person name="Liu R."/>
        </authorList>
    </citation>
    <scope>NUCLEOTIDE SEQUENCE [LARGE SCALE GENOMIC DNA]</scope>
    <source>
        <strain evidence="15 16">A20-9</strain>
    </source>
</reference>
<dbReference type="FunFam" id="1.10.287.130:FF:000001">
    <property type="entry name" value="Two-component sensor histidine kinase"/>
    <property type="match status" value="1"/>
</dbReference>
<dbReference type="GO" id="GO:0016020">
    <property type="term" value="C:membrane"/>
    <property type="evidence" value="ECO:0007669"/>
    <property type="project" value="UniProtKB-SubCell"/>
</dbReference>
<dbReference type="CDD" id="cd00082">
    <property type="entry name" value="HisKA"/>
    <property type="match status" value="1"/>
</dbReference>
<gene>
    <name evidence="15" type="ORF">H4K34_12875</name>
</gene>
<keyword evidence="7 13" id="KW-0812">Transmembrane</keyword>
<keyword evidence="8 15" id="KW-0418">Kinase</keyword>
<keyword evidence="11 13" id="KW-0472">Membrane</keyword>
<dbReference type="SUPFAM" id="SSF47384">
    <property type="entry name" value="Homodimeric domain of signal transducing histidine kinase"/>
    <property type="match status" value="1"/>
</dbReference>
<feature type="transmembrane region" description="Helical" evidence="13">
    <location>
        <begin position="333"/>
        <end position="354"/>
    </location>
</feature>
<feature type="transmembrane region" description="Helical" evidence="13">
    <location>
        <begin position="67"/>
        <end position="85"/>
    </location>
</feature>
<keyword evidence="10" id="KW-0902">Two-component regulatory system</keyword>
<comment type="similarity">
    <text evidence="3">Belongs to the sodium:solute symporter (SSF) (TC 2.A.21) family.</text>
</comment>
<feature type="transmembrane region" description="Helical" evidence="13">
    <location>
        <begin position="6"/>
        <end position="23"/>
    </location>
</feature>
<evidence type="ECO:0000256" key="3">
    <source>
        <dbReference type="ARBA" id="ARBA00006434"/>
    </source>
</evidence>
<sequence length="894" mass="99591">MTLLLIVIATAYLGFIFGAAWYFEKRLSNVGFRRWMPYIYALALAVYCTAWTFYGSIGRAAESGFDFLLIYIGPTLVMFLWYPIARKLYYLKVNQGIGSLADLLSSRYGKDAAIGKLVAALSLIGVLPYISLQIKAISESFTTLSGSASPINTGFSLSDPALYVSLIMFAFTIFFGTRYVQNNRPKAGLIGTIAFESLFKLLAFLIVGLIGLNSFLRDDRFYSALDRFSHQSFELPTADWASILLISGLSFMLLPRQFQMGVVENTSEKNIPKALWLVPLYMLILNLLVLPFALMGPELAPGTKADFYLLSLSLQSGGPATAALAFLGGLSAATSMIIVSTLALGNMFSTHVLVPQIVWDKDKPLDRRIIGLRRWAIFGILILAYFYYHYIAVKESLVSIGMVSFVAISQFAPAFFGALFWKQAHRKAAFAGIATGFAIWFYFLVLPEILNLVSGDPQLLGWASPQLIANSMGVSVLSAATIFSLLVNTSIFIAWSLNLEATQEEENQATLFVKASSLLSGNEAPEIYRGSAPFPDIKSLLNNFLGNERTEKVLDRYARLNNIDWSVSPTADSRVISYAERLLSEAIGPASAKIMISSVVQREELSRSEVLGILEESQKVLRLNRELSTRSEELRKATEDLRQANYKLQELTELKDEFLYTVTHELRTPLTAIRTQAELVHDDPEMPEEDRQRFIGNMVQDCERLTRLISNVLDLEKFESGSQKLSLNRLDLGQLIEDTVMQFQALAAKKGHSLRCEISAPLTATYADEDRIAQVLHNLIGNALKYARHDNGAVWVTAYRLDQDLKVNIHDNGNGIPISDRELVFDKFYQVRNQTRRKPSGSGLGLAISKNIIQMHKGKIWIEDNPGGGAKISFTLPLYLQEAQMKNSKPHIDA</sequence>
<evidence type="ECO:0000256" key="1">
    <source>
        <dbReference type="ARBA" id="ARBA00000085"/>
    </source>
</evidence>
<dbReference type="Pfam" id="PF00474">
    <property type="entry name" value="SSF"/>
    <property type="match status" value="1"/>
</dbReference>
<evidence type="ECO:0000256" key="5">
    <source>
        <dbReference type="ARBA" id="ARBA00022553"/>
    </source>
</evidence>
<dbReference type="FunFam" id="3.30.565.10:FF:000006">
    <property type="entry name" value="Sensor histidine kinase WalK"/>
    <property type="match status" value="1"/>
</dbReference>
<feature type="transmembrane region" description="Helical" evidence="13">
    <location>
        <begin position="237"/>
        <end position="254"/>
    </location>
</feature>
<keyword evidence="9 13" id="KW-1133">Transmembrane helix</keyword>
<dbReference type="EMBL" id="CP060139">
    <property type="protein sequence ID" value="QNR23263.1"/>
    <property type="molecule type" value="Genomic_DNA"/>
</dbReference>
<dbReference type="InterPro" id="IPR036097">
    <property type="entry name" value="HisK_dim/P_sf"/>
</dbReference>
<evidence type="ECO:0000256" key="10">
    <source>
        <dbReference type="ARBA" id="ARBA00023012"/>
    </source>
</evidence>
<dbReference type="AlphaFoldDB" id="A0A7H0VC15"/>
<accession>A0A7H0VC15</accession>
<comment type="catalytic activity">
    <reaction evidence="1">
        <text>ATP + protein L-histidine = ADP + protein N-phospho-L-histidine.</text>
        <dbReference type="EC" id="2.7.13.3"/>
    </reaction>
</comment>
<dbReference type="Gene3D" id="1.10.287.130">
    <property type="match status" value="1"/>
</dbReference>
<feature type="transmembrane region" description="Helical" evidence="13">
    <location>
        <begin position="375"/>
        <end position="391"/>
    </location>
</feature>
<evidence type="ECO:0000256" key="12">
    <source>
        <dbReference type="SAM" id="Coils"/>
    </source>
</evidence>
<dbReference type="Gene3D" id="3.30.565.10">
    <property type="entry name" value="Histidine kinase-like ATPase, C-terminal domain"/>
    <property type="match status" value="1"/>
</dbReference>
<feature type="transmembrane region" description="Helical" evidence="13">
    <location>
        <begin position="161"/>
        <end position="181"/>
    </location>
</feature>
<evidence type="ECO:0000313" key="15">
    <source>
        <dbReference type="EMBL" id="QNR23263.1"/>
    </source>
</evidence>
<evidence type="ECO:0000256" key="8">
    <source>
        <dbReference type="ARBA" id="ARBA00022777"/>
    </source>
</evidence>
<feature type="transmembrane region" description="Helical" evidence="13">
    <location>
        <begin position="428"/>
        <end position="447"/>
    </location>
</feature>